<name>A1RV49_PYRIL</name>
<dbReference type="EMBL" id="CP000504">
    <property type="protein sequence ID" value="ABL88831.1"/>
    <property type="molecule type" value="Genomic_DNA"/>
</dbReference>
<dbReference type="AlphaFoldDB" id="A1RV49"/>
<dbReference type="STRING" id="384616.Pisl_1679"/>
<evidence type="ECO:0000313" key="2">
    <source>
        <dbReference type="Proteomes" id="UP000002595"/>
    </source>
</evidence>
<dbReference type="KEGG" id="pis:Pisl_1679"/>
<dbReference type="eggNOG" id="arCOG05529">
    <property type="taxonomic scope" value="Archaea"/>
</dbReference>
<dbReference type="OrthoDB" id="26100at2157"/>
<keyword evidence="2" id="KW-1185">Reference proteome</keyword>
<dbReference type="HOGENOM" id="CLU_2032983_0_0_2"/>
<dbReference type="Proteomes" id="UP000002595">
    <property type="component" value="Chromosome"/>
</dbReference>
<gene>
    <name evidence="1" type="ordered locus">Pisl_1679</name>
</gene>
<proteinExistence type="predicted"/>
<accession>A1RV49</accession>
<protein>
    <submittedName>
        <fullName evidence="1">Uncharacterized protein</fullName>
    </submittedName>
</protein>
<organism evidence="1 2">
    <name type="scientific">Pyrobaculum islandicum (strain DSM 4184 / JCM 9189 / GEO3)</name>
    <dbReference type="NCBI Taxonomy" id="384616"/>
    <lineage>
        <taxon>Archaea</taxon>
        <taxon>Thermoproteota</taxon>
        <taxon>Thermoprotei</taxon>
        <taxon>Thermoproteales</taxon>
        <taxon>Thermoproteaceae</taxon>
        <taxon>Pyrobaculum</taxon>
    </lineage>
</organism>
<dbReference type="RefSeq" id="WP_011763406.1">
    <property type="nucleotide sequence ID" value="NC_008701.1"/>
</dbReference>
<dbReference type="GeneID" id="4618227"/>
<reference evidence="1" key="1">
    <citation type="submission" date="2006-12" db="EMBL/GenBank/DDBJ databases">
        <title>Complete sequence of Pyrobaculum islandicum DSM 4184.</title>
        <authorList>
            <person name="Copeland A."/>
            <person name="Lucas S."/>
            <person name="Lapidus A."/>
            <person name="Barry K."/>
            <person name="Detter J.C."/>
            <person name="Glavina del Rio T."/>
            <person name="Dalin E."/>
            <person name="Tice H."/>
            <person name="Pitluck S."/>
            <person name="Meincke L."/>
            <person name="Brettin T."/>
            <person name="Bruce D."/>
            <person name="Han C."/>
            <person name="Tapia R."/>
            <person name="Gilna P."/>
            <person name="Schmutz J."/>
            <person name="Larimer F."/>
            <person name="Land M."/>
            <person name="Hauser L."/>
            <person name="Kyrpides N."/>
            <person name="Mikhailova N."/>
            <person name="Cozen A.E."/>
            <person name="Fitz-Gibbon S.T."/>
            <person name="House C.H."/>
            <person name="Saltikov C."/>
            <person name="Lowe T."/>
            <person name="Richardson P."/>
        </authorList>
    </citation>
    <scope>NUCLEOTIDE SEQUENCE [LARGE SCALE GENOMIC DNA]</scope>
    <source>
        <strain evidence="1">DSM 4184</strain>
    </source>
</reference>
<sequence>MSDDIDVIIRRKALELAKSKIRESTQHPKRILTDEEAIRIVKSITTGERAAEIIDNALTLYKPHVVAIFRKIAELHLQGIIRELADYELYELLLRAGFKVPVKTEIKIVRHGREYKIGES</sequence>
<evidence type="ECO:0000313" key="1">
    <source>
        <dbReference type="EMBL" id="ABL88831.1"/>
    </source>
</evidence>